<dbReference type="SUPFAM" id="SSF48537">
    <property type="entry name" value="Phospholipase C/P1 nuclease"/>
    <property type="match status" value="1"/>
</dbReference>
<proteinExistence type="predicted"/>
<keyword evidence="2" id="KW-1185">Reference proteome</keyword>
<dbReference type="InterPro" id="IPR008947">
    <property type="entry name" value="PLipase_C/P1_nuclease_dom_sf"/>
</dbReference>
<organism evidence="1 2">
    <name type="scientific">Niastella vici</name>
    <dbReference type="NCBI Taxonomy" id="1703345"/>
    <lineage>
        <taxon>Bacteria</taxon>
        <taxon>Pseudomonadati</taxon>
        <taxon>Bacteroidota</taxon>
        <taxon>Chitinophagia</taxon>
        <taxon>Chitinophagales</taxon>
        <taxon>Chitinophagaceae</taxon>
        <taxon>Niastella</taxon>
    </lineage>
</organism>
<sequence length="321" mass="36921">MKKLLLIALAVLCSHYLYPWGFYAHRQINYYAVFMLPPEMMALYKPNIQFLSDHAVDPDKRRYAVAAEGARHYIDIDHYGTYPFDSLPHSWPKALEKYGNDTLQAYGIVPWYIQTMMFRLTAAFKAKDQVKVLKLSADIGHYIADAHVPLHVCSNHNGQLTNQQGIHAFWESRIPELLAATSWSFLMGKATYIEHPGAFIWSRVLESAGAADSVLRIERELTARFSPDQKYSFEPRNGLLIKQYATAYCLAYDQQLNNMIERRMQQSIMAVASCWYTAWVNAGQPDLKTLTNQQFSEDDRREFEELNAAWLKGTIKGKDCD</sequence>
<dbReference type="AlphaFoldDB" id="A0A1V9G633"/>
<dbReference type="STRING" id="1703345.A3860_15655"/>
<dbReference type="Proteomes" id="UP000192796">
    <property type="component" value="Unassembled WGS sequence"/>
</dbReference>
<evidence type="ECO:0000313" key="1">
    <source>
        <dbReference type="EMBL" id="OQP66091.1"/>
    </source>
</evidence>
<dbReference type="OrthoDB" id="267579at2"/>
<dbReference type="CDD" id="cd10981">
    <property type="entry name" value="ZnPC_S1P1"/>
    <property type="match status" value="1"/>
</dbReference>
<protein>
    <submittedName>
        <fullName evidence="1">S1/P1 Nuclease</fullName>
    </submittedName>
</protein>
<dbReference type="EMBL" id="LVYD01000013">
    <property type="protein sequence ID" value="OQP66091.1"/>
    <property type="molecule type" value="Genomic_DNA"/>
</dbReference>
<accession>A0A1V9G633</accession>
<name>A0A1V9G633_9BACT</name>
<comment type="caution">
    <text evidence="1">The sequence shown here is derived from an EMBL/GenBank/DDBJ whole genome shotgun (WGS) entry which is preliminary data.</text>
</comment>
<dbReference type="GO" id="GO:0016788">
    <property type="term" value="F:hydrolase activity, acting on ester bonds"/>
    <property type="evidence" value="ECO:0007669"/>
    <property type="project" value="InterPro"/>
</dbReference>
<reference evidence="1 2" key="1">
    <citation type="submission" date="2016-03" db="EMBL/GenBank/DDBJ databases">
        <title>Niastella vici sp. nov., isolated from farmland soil.</title>
        <authorList>
            <person name="Chen L."/>
            <person name="Wang D."/>
            <person name="Yang S."/>
            <person name="Wang G."/>
        </authorList>
    </citation>
    <scope>NUCLEOTIDE SEQUENCE [LARGE SCALE GENOMIC DNA]</scope>
    <source>
        <strain evidence="1 2">DJ57</strain>
    </source>
</reference>
<dbReference type="RefSeq" id="WP_081145933.1">
    <property type="nucleotide sequence ID" value="NZ_LVYD01000013.1"/>
</dbReference>
<gene>
    <name evidence="1" type="ORF">A3860_15655</name>
</gene>
<evidence type="ECO:0000313" key="2">
    <source>
        <dbReference type="Proteomes" id="UP000192796"/>
    </source>
</evidence>
<dbReference type="Gene3D" id="1.10.575.10">
    <property type="entry name" value="P1 Nuclease"/>
    <property type="match status" value="1"/>
</dbReference>